<keyword evidence="2" id="KW-1185">Reference proteome</keyword>
<protein>
    <submittedName>
        <fullName evidence="1">Uncharacterized protein</fullName>
    </submittedName>
</protein>
<proteinExistence type="predicted"/>
<accession>A0ABR2WEQ7</accession>
<evidence type="ECO:0000313" key="2">
    <source>
        <dbReference type="Proteomes" id="UP001479436"/>
    </source>
</evidence>
<name>A0ABR2WEQ7_9FUNG</name>
<gene>
    <name evidence="1" type="ORF">K7432_016455</name>
</gene>
<dbReference type="Proteomes" id="UP001479436">
    <property type="component" value="Unassembled WGS sequence"/>
</dbReference>
<sequence length="60" mass="6459">MTNTNSGSPSVSSFDDLFYAPAHSIDYIMSNSTSVTISAPAHHSTQPCLTAEQLLNQLMK</sequence>
<dbReference type="EMBL" id="JASJQH010002720">
    <property type="protein sequence ID" value="KAK9759978.1"/>
    <property type="molecule type" value="Genomic_DNA"/>
</dbReference>
<evidence type="ECO:0000313" key="1">
    <source>
        <dbReference type="EMBL" id="KAK9759978.1"/>
    </source>
</evidence>
<reference evidence="1 2" key="1">
    <citation type="submission" date="2023-04" db="EMBL/GenBank/DDBJ databases">
        <title>Genome of Basidiobolus ranarum AG-B5.</title>
        <authorList>
            <person name="Stajich J.E."/>
            <person name="Carter-House D."/>
            <person name="Gryganskyi A."/>
        </authorList>
    </citation>
    <scope>NUCLEOTIDE SEQUENCE [LARGE SCALE GENOMIC DNA]</scope>
    <source>
        <strain evidence="1 2">AG-B5</strain>
    </source>
</reference>
<comment type="caution">
    <text evidence="1">The sequence shown here is derived from an EMBL/GenBank/DDBJ whole genome shotgun (WGS) entry which is preliminary data.</text>
</comment>
<organism evidence="1 2">
    <name type="scientific">Basidiobolus ranarum</name>
    <dbReference type="NCBI Taxonomy" id="34480"/>
    <lineage>
        <taxon>Eukaryota</taxon>
        <taxon>Fungi</taxon>
        <taxon>Fungi incertae sedis</taxon>
        <taxon>Zoopagomycota</taxon>
        <taxon>Entomophthoromycotina</taxon>
        <taxon>Basidiobolomycetes</taxon>
        <taxon>Basidiobolales</taxon>
        <taxon>Basidiobolaceae</taxon>
        <taxon>Basidiobolus</taxon>
    </lineage>
</organism>